<sequence length="472" mass="49116">MEERSVSELDGAGAPARTSAAIGGYLRAREHVFAEDTIRGARNAWQSLRLFSLVALVAALMGVAAWAFLTCLDAVTGFREAHLICFALLPAVGVFTAWLYRRYGKDAARGNNLVIDCTVSGRHIPPVMAPFTFVCSVATHLAGGSAGREGTAVQIGGTIADAVSRLFKLDEYDHQDLLMAGISAAFGGVFGTPLAGAFFGMEMCFVGKLQYRAGVYCLLASFVGDAVTTALGAPRESYDIGMVPQLVPSSLAFAVLAAVVFGIAARMFSGAIRVVKRFYAAHITNYVVAALVGAFVVLGTYVVFGLYDYGGLSSWLVEAGFTGTATPVDALLKLAMTALTLGAGFQGGEVTPIFGIGASLGGWLGAALGYSLGVTPAFGAALGMVGVFGSALNVPMTTILLGVDLFGGLAAPYFVIVSFVSYLVAGHRGVYPAQRIVTPKWRSLGEDQGFTVADAIEHHDAGVRDGEGEQGA</sequence>
<dbReference type="InterPro" id="IPR014743">
    <property type="entry name" value="Cl-channel_core"/>
</dbReference>
<feature type="transmembrane region" description="Helical" evidence="5">
    <location>
        <begin position="405"/>
        <end position="425"/>
    </location>
</feature>
<dbReference type="PANTHER" id="PTHR43427:SF12">
    <property type="entry name" value="CHLORIDE TRANSPORTER"/>
    <property type="match status" value="1"/>
</dbReference>
<dbReference type="GO" id="GO:0015108">
    <property type="term" value="F:chloride transmembrane transporter activity"/>
    <property type="evidence" value="ECO:0007669"/>
    <property type="project" value="InterPro"/>
</dbReference>
<feature type="transmembrane region" description="Helical" evidence="5">
    <location>
        <begin position="377"/>
        <end position="399"/>
    </location>
</feature>
<dbReference type="PANTHER" id="PTHR43427">
    <property type="entry name" value="CHLORIDE CHANNEL PROTEIN CLC-E"/>
    <property type="match status" value="1"/>
</dbReference>
<evidence type="ECO:0000313" key="7">
    <source>
        <dbReference type="Proteomes" id="UP000470010"/>
    </source>
</evidence>
<dbReference type="AlphaFoldDB" id="A0A7K0G8J5"/>
<reference evidence="7" key="1">
    <citation type="submission" date="2019-08" db="EMBL/GenBank/DDBJ databases">
        <title>Arthrobacter sp. nov., isolated from plateau pika and Tibetan wild ass.</title>
        <authorList>
            <person name="Ge Y."/>
        </authorList>
    </citation>
    <scope>NUCLEOTIDE SEQUENCE [LARGE SCALE GENOMIC DNA]</scope>
    <source>
        <strain evidence="7">HF-1365</strain>
    </source>
</reference>
<dbReference type="Proteomes" id="UP000470010">
    <property type="component" value="Unassembled WGS sequence"/>
</dbReference>
<dbReference type="InterPro" id="IPR001807">
    <property type="entry name" value="ClC"/>
</dbReference>
<feature type="transmembrane region" description="Helical" evidence="5">
    <location>
        <begin position="350"/>
        <end position="370"/>
    </location>
</feature>
<gene>
    <name evidence="6" type="ORF">GJE22_03745</name>
</gene>
<dbReference type="Gene3D" id="1.10.3080.10">
    <property type="entry name" value="Clc chloride channel"/>
    <property type="match status" value="1"/>
</dbReference>
<feature type="transmembrane region" description="Helical" evidence="5">
    <location>
        <begin position="286"/>
        <end position="307"/>
    </location>
</feature>
<dbReference type="SUPFAM" id="SSF81340">
    <property type="entry name" value="Clc chloride channel"/>
    <property type="match status" value="1"/>
</dbReference>
<proteinExistence type="predicted"/>
<keyword evidence="7" id="KW-1185">Reference proteome</keyword>
<comment type="caution">
    <text evidence="6">The sequence shown here is derived from an EMBL/GenBank/DDBJ whole genome shotgun (WGS) entry which is preliminary data.</text>
</comment>
<evidence type="ECO:0000256" key="2">
    <source>
        <dbReference type="ARBA" id="ARBA00022692"/>
    </source>
</evidence>
<evidence type="ECO:0008006" key="8">
    <source>
        <dbReference type="Google" id="ProtNLM"/>
    </source>
</evidence>
<dbReference type="GO" id="GO:0016020">
    <property type="term" value="C:membrane"/>
    <property type="evidence" value="ECO:0007669"/>
    <property type="project" value="UniProtKB-SubCell"/>
</dbReference>
<protein>
    <recommendedName>
        <fullName evidence="8">Chloride channel protein</fullName>
    </recommendedName>
</protein>
<name>A0A7K0G8J5_9ACTN</name>
<evidence type="ECO:0000256" key="4">
    <source>
        <dbReference type="ARBA" id="ARBA00023136"/>
    </source>
</evidence>
<keyword evidence="4 5" id="KW-0472">Membrane</keyword>
<evidence type="ECO:0000256" key="1">
    <source>
        <dbReference type="ARBA" id="ARBA00004141"/>
    </source>
</evidence>
<organism evidence="6 7">
    <name type="scientific">Enorma shizhengliae</name>
    <dbReference type="NCBI Taxonomy" id="2606615"/>
    <lineage>
        <taxon>Bacteria</taxon>
        <taxon>Bacillati</taxon>
        <taxon>Actinomycetota</taxon>
        <taxon>Coriobacteriia</taxon>
        <taxon>Coriobacteriales</taxon>
        <taxon>Coriobacteriaceae</taxon>
        <taxon>Enorma</taxon>
    </lineage>
</organism>
<dbReference type="EMBL" id="VTFZ01000003">
    <property type="protein sequence ID" value="MRX79720.1"/>
    <property type="molecule type" value="Genomic_DNA"/>
</dbReference>
<dbReference type="InterPro" id="IPR050368">
    <property type="entry name" value="ClC-type_chloride_channel"/>
</dbReference>
<feature type="transmembrane region" description="Helical" evidence="5">
    <location>
        <begin position="246"/>
        <end position="265"/>
    </location>
</feature>
<evidence type="ECO:0000256" key="3">
    <source>
        <dbReference type="ARBA" id="ARBA00022989"/>
    </source>
</evidence>
<keyword evidence="3 5" id="KW-1133">Transmembrane helix</keyword>
<evidence type="ECO:0000313" key="6">
    <source>
        <dbReference type="EMBL" id="MRX79720.1"/>
    </source>
</evidence>
<feature type="transmembrane region" description="Helical" evidence="5">
    <location>
        <begin position="50"/>
        <end position="69"/>
    </location>
</feature>
<accession>A0A7K0G8J5</accession>
<feature type="transmembrane region" description="Helical" evidence="5">
    <location>
        <begin position="177"/>
        <end position="201"/>
    </location>
</feature>
<dbReference type="Pfam" id="PF00654">
    <property type="entry name" value="Voltage_CLC"/>
    <property type="match status" value="1"/>
</dbReference>
<evidence type="ECO:0000256" key="5">
    <source>
        <dbReference type="SAM" id="Phobius"/>
    </source>
</evidence>
<feature type="transmembrane region" description="Helical" evidence="5">
    <location>
        <begin position="213"/>
        <end position="234"/>
    </location>
</feature>
<feature type="transmembrane region" description="Helical" evidence="5">
    <location>
        <begin position="81"/>
        <end position="100"/>
    </location>
</feature>
<keyword evidence="2 5" id="KW-0812">Transmembrane</keyword>
<comment type="subcellular location">
    <subcellularLocation>
        <location evidence="1">Membrane</location>
        <topology evidence="1">Multi-pass membrane protein</topology>
    </subcellularLocation>
</comment>